<dbReference type="AlphaFoldDB" id="A0A317PNH5"/>
<name>A0A317PNH5_9HYPH</name>
<gene>
    <name evidence="2" type="ORF">DFR52_102475</name>
</gene>
<sequence>MPDLLLELRSEEIPARPRARSGATARTRKDKNRMRTSMPVETN</sequence>
<dbReference type="Proteomes" id="UP000246352">
    <property type="component" value="Unassembled WGS sequence"/>
</dbReference>
<dbReference type="EMBL" id="QGTR01000002">
    <property type="protein sequence ID" value="PWW01811.1"/>
    <property type="molecule type" value="Genomic_DNA"/>
</dbReference>
<feature type="region of interest" description="Disordered" evidence="1">
    <location>
        <begin position="1"/>
        <end position="43"/>
    </location>
</feature>
<comment type="caution">
    <text evidence="2">The sequence shown here is derived from an EMBL/GenBank/DDBJ whole genome shotgun (WGS) entry which is preliminary data.</text>
</comment>
<reference evidence="2 3" key="1">
    <citation type="submission" date="2018-05" db="EMBL/GenBank/DDBJ databases">
        <title>Genomic Encyclopedia of Type Strains, Phase IV (KMG-IV): sequencing the most valuable type-strain genomes for metagenomic binning, comparative biology and taxonomic classification.</title>
        <authorList>
            <person name="Goeker M."/>
        </authorList>
    </citation>
    <scope>NUCLEOTIDE SEQUENCE [LARGE SCALE GENOMIC DNA]</scope>
    <source>
        <strain evidence="2 3">DSM 16791</strain>
    </source>
</reference>
<feature type="compositionally biased region" description="Basic and acidic residues" evidence="1">
    <location>
        <begin position="1"/>
        <end position="15"/>
    </location>
</feature>
<organism evidence="2 3">
    <name type="scientific">Hoeflea marina</name>
    <dbReference type="NCBI Taxonomy" id="274592"/>
    <lineage>
        <taxon>Bacteria</taxon>
        <taxon>Pseudomonadati</taxon>
        <taxon>Pseudomonadota</taxon>
        <taxon>Alphaproteobacteria</taxon>
        <taxon>Hyphomicrobiales</taxon>
        <taxon>Rhizobiaceae</taxon>
        <taxon>Hoeflea</taxon>
    </lineage>
</organism>
<proteinExistence type="predicted"/>
<evidence type="ECO:0000313" key="3">
    <source>
        <dbReference type="Proteomes" id="UP000246352"/>
    </source>
</evidence>
<evidence type="ECO:0000256" key="1">
    <source>
        <dbReference type="SAM" id="MobiDB-lite"/>
    </source>
</evidence>
<accession>A0A317PNH5</accession>
<protein>
    <submittedName>
        <fullName evidence="2">Uncharacterized protein</fullName>
    </submittedName>
</protein>
<keyword evidence="3" id="KW-1185">Reference proteome</keyword>
<evidence type="ECO:0000313" key="2">
    <source>
        <dbReference type="EMBL" id="PWW01811.1"/>
    </source>
</evidence>